<dbReference type="Gene3D" id="3.40.950.10">
    <property type="entry name" value="Fe-only Hydrogenase (Larger Subunit), Chain L, domain 3"/>
    <property type="match status" value="1"/>
</dbReference>
<evidence type="ECO:0008006" key="9">
    <source>
        <dbReference type="Google" id="ProtNLM"/>
    </source>
</evidence>
<proteinExistence type="predicted"/>
<dbReference type="GO" id="GO:0046872">
    <property type="term" value="F:metal ion binding"/>
    <property type="evidence" value="ECO:0007669"/>
    <property type="project" value="UniProtKB-KW"/>
</dbReference>
<dbReference type="InterPro" id="IPR009016">
    <property type="entry name" value="Fe_hydrogenase"/>
</dbReference>
<dbReference type="Proteomes" id="UP000192343">
    <property type="component" value="Unassembled WGS sequence"/>
</dbReference>
<dbReference type="GO" id="GO:0051539">
    <property type="term" value="F:4 iron, 4 sulfur cluster binding"/>
    <property type="evidence" value="ECO:0007669"/>
    <property type="project" value="UniProtKB-KW"/>
</dbReference>
<feature type="domain" description="4Fe-4S ferredoxin-type" evidence="5">
    <location>
        <begin position="33"/>
        <end position="62"/>
    </location>
</feature>
<protein>
    <recommendedName>
        <fullName evidence="9">Ferredoxin</fullName>
    </recommendedName>
</protein>
<evidence type="ECO:0000256" key="1">
    <source>
        <dbReference type="ARBA" id="ARBA00022485"/>
    </source>
</evidence>
<dbReference type="InterPro" id="IPR007202">
    <property type="entry name" value="4Fe-4S_dom"/>
</dbReference>
<dbReference type="PANTHER" id="PTHR11615">
    <property type="entry name" value="NITRATE, FORMATE, IRON DEHYDROGENASE"/>
    <property type="match status" value="1"/>
</dbReference>
<accession>A0A1Y1RYI2</accession>
<keyword evidence="3" id="KW-0408">Iron</keyword>
<dbReference type="InterPro" id="IPR004108">
    <property type="entry name" value="Fe_hydrogenase_lsu_C"/>
</dbReference>
<dbReference type="SUPFAM" id="SSF53920">
    <property type="entry name" value="Fe-only hydrogenase"/>
    <property type="match status" value="1"/>
</dbReference>
<dbReference type="PROSITE" id="PS51656">
    <property type="entry name" value="4FE4S"/>
    <property type="match status" value="1"/>
</dbReference>
<dbReference type="SUPFAM" id="SSF54862">
    <property type="entry name" value="4Fe-4S ferredoxins"/>
    <property type="match status" value="1"/>
</dbReference>
<dbReference type="InterPro" id="IPR017896">
    <property type="entry name" value="4Fe4S_Fe-S-bd"/>
</dbReference>
<evidence type="ECO:0000256" key="2">
    <source>
        <dbReference type="ARBA" id="ARBA00022723"/>
    </source>
</evidence>
<organism evidence="7 8">
    <name type="scientific">Marispirochaeta aestuarii</name>
    <dbReference type="NCBI Taxonomy" id="1963862"/>
    <lineage>
        <taxon>Bacteria</taxon>
        <taxon>Pseudomonadati</taxon>
        <taxon>Spirochaetota</taxon>
        <taxon>Spirochaetia</taxon>
        <taxon>Spirochaetales</taxon>
        <taxon>Spirochaetaceae</taxon>
        <taxon>Marispirochaeta</taxon>
    </lineage>
</organism>
<dbReference type="Pfam" id="PF02906">
    <property type="entry name" value="Fe_hyd_lg_C"/>
    <property type="match status" value="2"/>
</dbReference>
<dbReference type="InterPro" id="IPR017900">
    <property type="entry name" value="4Fe4S_Fe_S_CS"/>
</dbReference>
<dbReference type="EMBL" id="MWQY01000008">
    <property type="protein sequence ID" value="ORC35641.1"/>
    <property type="molecule type" value="Genomic_DNA"/>
</dbReference>
<dbReference type="PROSITE" id="PS51379">
    <property type="entry name" value="4FE4S_FER_2"/>
    <property type="match status" value="2"/>
</dbReference>
<dbReference type="AlphaFoldDB" id="A0A1Y1RYI2"/>
<keyword evidence="1" id="KW-0004">4Fe-4S</keyword>
<dbReference type="Pfam" id="PF04060">
    <property type="entry name" value="FeS"/>
    <property type="match status" value="1"/>
</dbReference>
<evidence type="ECO:0000256" key="3">
    <source>
        <dbReference type="ARBA" id="ARBA00023004"/>
    </source>
</evidence>
<feature type="domain" description="4Fe-4S ferredoxin-type" evidence="5">
    <location>
        <begin position="4"/>
        <end position="32"/>
    </location>
</feature>
<keyword evidence="8" id="KW-1185">Reference proteome</keyword>
<name>A0A1Y1RYI2_9SPIO</name>
<keyword evidence="2" id="KW-0479">Metal-binding</keyword>
<dbReference type="PROSITE" id="PS00198">
    <property type="entry name" value="4FE4S_FER_1"/>
    <property type="match status" value="1"/>
</dbReference>
<evidence type="ECO:0000313" key="8">
    <source>
        <dbReference type="Proteomes" id="UP000192343"/>
    </source>
</evidence>
<evidence type="ECO:0000259" key="6">
    <source>
        <dbReference type="PROSITE" id="PS51656"/>
    </source>
</evidence>
<evidence type="ECO:0000259" key="5">
    <source>
        <dbReference type="PROSITE" id="PS51379"/>
    </source>
</evidence>
<evidence type="ECO:0000313" key="7">
    <source>
        <dbReference type="EMBL" id="ORC35641.1"/>
    </source>
</evidence>
<dbReference type="RefSeq" id="WP_083049940.1">
    <property type="nucleotide sequence ID" value="NZ_MWQY01000008.1"/>
</dbReference>
<dbReference type="Pfam" id="PF13237">
    <property type="entry name" value="Fer4_10"/>
    <property type="match status" value="1"/>
</dbReference>
<gene>
    <name evidence="7" type="ORF">B4O97_08325</name>
</gene>
<evidence type="ECO:0000256" key="4">
    <source>
        <dbReference type="ARBA" id="ARBA00023014"/>
    </source>
</evidence>
<dbReference type="OrthoDB" id="9761899at2"/>
<comment type="caution">
    <text evidence="7">The sequence shown here is derived from an EMBL/GenBank/DDBJ whole genome shotgun (WGS) entry which is preliminary data.</text>
</comment>
<sequence>MTRHSVMLLEERCKGCTLCVTRCPTEAIRVRGGKAFIITERCIDCGECIRVCPHHAKSVRSDALEAALALETPVAMVAPSFYGQFKSAIPVEDLLGALKSLGFAGVEEVALGAEIVTEATARILEGEDAPRPLISSSCPAVVRLVEVRFPALLSSLVPLPSPMEVAARLIKRHYGESASPVFITPCPAKITDSRHPLFASASSVAAAVPVRDLFAAVVKAVGRGRVDSTAGKTGILWGRSGGESRSVAPGEGIAVDGIRNVSLLLEKIDSGNSEGISFIEAMACPGGCVGGALQVENPFMARSRLAARAEQAGRESSEASRTEKREFLLETRVMTRENRVMALDADPARALEKLERLEALTEDLPALDCGSCGAPNCRALAEDIVQGRGKETDCVFVLRSKIRKLTEEMIALDDQRGSIGT</sequence>
<keyword evidence="4" id="KW-0411">Iron-sulfur</keyword>
<reference evidence="7 8" key="1">
    <citation type="submission" date="2017-03" db="EMBL/GenBank/DDBJ databases">
        <title>Draft Genome sequence of Marispirochaeta sp. strain JC444.</title>
        <authorList>
            <person name="Shivani Y."/>
            <person name="Subhash Y."/>
            <person name="Sasikala C."/>
            <person name="Ramana C."/>
        </authorList>
    </citation>
    <scope>NUCLEOTIDE SEQUENCE [LARGE SCALE GENOMIC DNA]</scope>
    <source>
        <strain evidence="7 8">JC444</strain>
    </source>
</reference>
<dbReference type="Gene3D" id="1.10.15.40">
    <property type="entry name" value="Electron transport complex subunit B, putative Fe-S cluster"/>
    <property type="match status" value="1"/>
</dbReference>
<feature type="domain" description="4Fe-4S" evidence="6">
    <location>
        <begin position="352"/>
        <end position="411"/>
    </location>
</feature>
<dbReference type="STRING" id="1963862.B4O97_08325"/>
<dbReference type="Gene3D" id="3.30.70.20">
    <property type="match status" value="1"/>
</dbReference>
<dbReference type="InterPro" id="IPR050340">
    <property type="entry name" value="Cytosolic_Fe-S_CAF"/>
</dbReference>